<feature type="transmembrane region" description="Helical" evidence="8">
    <location>
        <begin position="385"/>
        <end position="405"/>
    </location>
</feature>
<feature type="transmembrane region" description="Helical" evidence="8">
    <location>
        <begin position="112"/>
        <end position="130"/>
    </location>
</feature>
<reference evidence="10" key="1">
    <citation type="submission" date="2017-04" db="EMBL/GenBank/DDBJ databases">
        <authorList>
            <person name="Varghese N."/>
            <person name="Submissions S."/>
        </authorList>
    </citation>
    <scope>NUCLEOTIDE SEQUENCE [LARGE SCALE GENOMIC DNA]</scope>
    <source>
        <strain evidence="10">RKEM611</strain>
    </source>
</reference>
<keyword evidence="4 9" id="KW-0808">Transferase</keyword>
<dbReference type="InterPro" id="IPR050297">
    <property type="entry name" value="LipidA_mod_glycosyltrf_83"/>
</dbReference>
<dbReference type="Proteomes" id="UP000192907">
    <property type="component" value="Unassembled WGS sequence"/>
</dbReference>
<feature type="transmembrane region" description="Helical" evidence="8">
    <location>
        <begin position="211"/>
        <end position="232"/>
    </location>
</feature>
<dbReference type="RefSeq" id="WP_132323377.1">
    <property type="nucleotide sequence ID" value="NZ_FWZT01000022.1"/>
</dbReference>
<protein>
    <submittedName>
        <fullName evidence="9">4-amino-4-deoxy-L-arabinose transferase</fullName>
    </submittedName>
</protein>
<keyword evidence="5 8" id="KW-0812">Transmembrane</keyword>
<evidence type="ECO:0000256" key="2">
    <source>
        <dbReference type="ARBA" id="ARBA00022475"/>
    </source>
</evidence>
<keyword evidence="7 8" id="KW-0472">Membrane</keyword>
<accession>A0A1Y6CID2</accession>
<dbReference type="PANTHER" id="PTHR33908:SF11">
    <property type="entry name" value="MEMBRANE PROTEIN"/>
    <property type="match status" value="1"/>
</dbReference>
<feature type="transmembrane region" description="Helical" evidence="8">
    <location>
        <begin position="300"/>
        <end position="318"/>
    </location>
</feature>
<feature type="transmembrane region" description="Helical" evidence="8">
    <location>
        <begin position="324"/>
        <end position="342"/>
    </location>
</feature>
<comment type="subcellular location">
    <subcellularLocation>
        <location evidence="1">Cell membrane</location>
        <topology evidence="1">Multi-pass membrane protein</topology>
    </subcellularLocation>
</comment>
<dbReference type="EMBL" id="FWZT01000022">
    <property type="protein sequence ID" value="SMF64539.1"/>
    <property type="molecule type" value="Genomic_DNA"/>
</dbReference>
<evidence type="ECO:0000256" key="6">
    <source>
        <dbReference type="ARBA" id="ARBA00022989"/>
    </source>
</evidence>
<gene>
    <name evidence="9" type="ORF">SAMN06296036_12250</name>
</gene>
<evidence type="ECO:0000256" key="3">
    <source>
        <dbReference type="ARBA" id="ARBA00022676"/>
    </source>
</evidence>
<evidence type="ECO:0000256" key="5">
    <source>
        <dbReference type="ARBA" id="ARBA00022692"/>
    </source>
</evidence>
<dbReference type="GO" id="GO:0005886">
    <property type="term" value="C:plasma membrane"/>
    <property type="evidence" value="ECO:0007669"/>
    <property type="project" value="UniProtKB-SubCell"/>
</dbReference>
<dbReference type="GO" id="GO:0016763">
    <property type="term" value="F:pentosyltransferase activity"/>
    <property type="evidence" value="ECO:0007669"/>
    <property type="project" value="TreeGrafter"/>
</dbReference>
<keyword evidence="10" id="KW-1185">Reference proteome</keyword>
<feature type="transmembrane region" description="Helical" evidence="8">
    <location>
        <begin position="265"/>
        <end position="288"/>
    </location>
</feature>
<evidence type="ECO:0000256" key="7">
    <source>
        <dbReference type="ARBA" id="ARBA00023136"/>
    </source>
</evidence>
<evidence type="ECO:0000256" key="1">
    <source>
        <dbReference type="ARBA" id="ARBA00004651"/>
    </source>
</evidence>
<dbReference type="STRING" id="1513793.SAMN06296036_12250"/>
<organism evidence="9 10">
    <name type="scientific">Pseudobacteriovorax antillogorgiicola</name>
    <dbReference type="NCBI Taxonomy" id="1513793"/>
    <lineage>
        <taxon>Bacteria</taxon>
        <taxon>Pseudomonadati</taxon>
        <taxon>Bdellovibrionota</taxon>
        <taxon>Oligoflexia</taxon>
        <taxon>Oligoflexales</taxon>
        <taxon>Pseudobacteriovoracaceae</taxon>
        <taxon>Pseudobacteriovorax</taxon>
    </lineage>
</organism>
<feature type="transmembrane region" description="Helical" evidence="8">
    <location>
        <begin position="85"/>
        <end position="106"/>
    </location>
</feature>
<dbReference type="AlphaFoldDB" id="A0A1Y6CID2"/>
<evidence type="ECO:0000256" key="8">
    <source>
        <dbReference type="SAM" id="Phobius"/>
    </source>
</evidence>
<keyword evidence="6 8" id="KW-1133">Transmembrane helix</keyword>
<evidence type="ECO:0000313" key="9">
    <source>
        <dbReference type="EMBL" id="SMF64539.1"/>
    </source>
</evidence>
<feature type="transmembrane region" description="Helical" evidence="8">
    <location>
        <begin position="354"/>
        <end position="373"/>
    </location>
</feature>
<feature type="transmembrane region" description="Helical" evidence="8">
    <location>
        <begin position="137"/>
        <end position="156"/>
    </location>
</feature>
<dbReference type="PANTHER" id="PTHR33908">
    <property type="entry name" value="MANNOSYLTRANSFERASE YKCB-RELATED"/>
    <property type="match status" value="1"/>
</dbReference>
<feature type="transmembrane region" description="Helical" evidence="8">
    <location>
        <begin position="57"/>
        <end position="78"/>
    </location>
</feature>
<proteinExistence type="predicted"/>
<keyword evidence="3" id="KW-0328">Glycosyltransferase</keyword>
<keyword evidence="2" id="KW-1003">Cell membrane</keyword>
<evidence type="ECO:0000313" key="10">
    <source>
        <dbReference type="Proteomes" id="UP000192907"/>
    </source>
</evidence>
<evidence type="ECO:0000256" key="4">
    <source>
        <dbReference type="ARBA" id="ARBA00022679"/>
    </source>
</evidence>
<feature type="transmembrane region" description="Helical" evidence="8">
    <location>
        <begin position="168"/>
        <end position="190"/>
    </location>
</feature>
<dbReference type="GO" id="GO:0009103">
    <property type="term" value="P:lipopolysaccharide biosynthetic process"/>
    <property type="evidence" value="ECO:0007669"/>
    <property type="project" value="UniProtKB-ARBA"/>
</dbReference>
<dbReference type="OrthoDB" id="9775035at2"/>
<name>A0A1Y6CID2_9BACT</name>
<sequence length="540" mass="61783">MTLQHQRMLVLIILLLPLALLINLGEHHLFVHTDEPRRALVSLEMMLSGKYMTPTLNGIYYLNKPALYSWWVAFFYWLGGDFSEWNLRLSTIAALTCYLGLAYRFVRLQTGSAIAIITTLALATNARTLYYDSFLGMIDFPFSFFAFMSMAAIFHYGEKDRDLKGYFIAYSLAAVAFLIKGLPGAAYVGITMLVYHMALKRRYGFLWSKHHILGASVFLLILAVYYGFFFLINDVSPELMFQTILSESTKRTVVRFGLGQTLLHIAYFPIDMFINFLPWNLPILLLAYKPIRDAIWQKSFFRFCIITFLANVSVYWTSPEVTPRYLHSLAPFFFAVSTGCLMEAYRLQVRGLGWLSRVMIGLGTILVVAMVAVPLFEQGRNAPEGILWAPLLYGGASGILLYGFFRQPGPEKYLYFAALLLVGRVCYSHLMLPSRAYDRQHFKDQAIALGSLTQGSPLYLYDGTWLQDGSTFYISRERQEILAPTNKICQQCYLIVYDHHLVEKPDWHSITTIETLFQDKPLHLVWTGSNTPPHQLGEIR</sequence>